<dbReference type="AlphaFoldDB" id="A0A9W6HZ39"/>
<protein>
    <submittedName>
        <fullName evidence="3">Uncharacterized protein</fullName>
    </submittedName>
</protein>
<evidence type="ECO:0000313" key="3">
    <source>
        <dbReference type="EMBL" id="GLK08451.1"/>
    </source>
</evidence>
<gene>
    <name evidence="3" type="ORF">GCM10017600_18560</name>
</gene>
<keyword evidence="2" id="KW-1133">Transmembrane helix</keyword>
<feature type="region of interest" description="Disordered" evidence="1">
    <location>
        <begin position="1"/>
        <end position="30"/>
    </location>
</feature>
<dbReference type="Proteomes" id="UP001143474">
    <property type="component" value="Unassembled WGS sequence"/>
</dbReference>
<reference evidence="3" key="2">
    <citation type="submission" date="2023-01" db="EMBL/GenBank/DDBJ databases">
        <authorList>
            <person name="Sun Q."/>
            <person name="Evtushenko L."/>
        </authorList>
    </citation>
    <scope>NUCLEOTIDE SEQUENCE</scope>
    <source>
        <strain evidence="3">VKM Ac-2007</strain>
    </source>
</reference>
<keyword evidence="2" id="KW-0472">Membrane</keyword>
<organism evidence="3 4">
    <name type="scientific">Streptosporangium carneum</name>
    <dbReference type="NCBI Taxonomy" id="47481"/>
    <lineage>
        <taxon>Bacteria</taxon>
        <taxon>Bacillati</taxon>
        <taxon>Actinomycetota</taxon>
        <taxon>Actinomycetes</taxon>
        <taxon>Streptosporangiales</taxon>
        <taxon>Streptosporangiaceae</taxon>
        <taxon>Streptosporangium</taxon>
    </lineage>
</organism>
<accession>A0A9W6HZ39</accession>
<keyword evidence="2" id="KW-0812">Transmembrane</keyword>
<proteinExistence type="predicted"/>
<feature type="transmembrane region" description="Helical" evidence="2">
    <location>
        <begin position="66"/>
        <end position="86"/>
    </location>
</feature>
<name>A0A9W6HZ39_9ACTN</name>
<sequence length="87" mass="8558">MSHGISPQGGDGPPLDPQPGVPPRDGSPSAKPPLFTLRTLLVLSTAVVVGLVIGVLSFMGGVAPPLAVVAGLSACGLTVVGLHTLLD</sequence>
<keyword evidence="4" id="KW-1185">Reference proteome</keyword>
<reference evidence="3" key="1">
    <citation type="journal article" date="2014" name="Int. J. Syst. Evol. Microbiol.">
        <title>Complete genome sequence of Corynebacterium casei LMG S-19264T (=DSM 44701T), isolated from a smear-ripened cheese.</title>
        <authorList>
            <consortium name="US DOE Joint Genome Institute (JGI-PGF)"/>
            <person name="Walter F."/>
            <person name="Albersmeier A."/>
            <person name="Kalinowski J."/>
            <person name="Ruckert C."/>
        </authorList>
    </citation>
    <scope>NUCLEOTIDE SEQUENCE</scope>
    <source>
        <strain evidence="3">VKM Ac-2007</strain>
    </source>
</reference>
<dbReference type="RefSeq" id="WP_271216933.1">
    <property type="nucleotide sequence ID" value="NZ_BAAAVD010000044.1"/>
</dbReference>
<feature type="transmembrane region" description="Helical" evidence="2">
    <location>
        <begin position="40"/>
        <end position="60"/>
    </location>
</feature>
<evidence type="ECO:0000256" key="2">
    <source>
        <dbReference type="SAM" id="Phobius"/>
    </source>
</evidence>
<dbReference type="EMBL" id="BSEV01000002">
    <property type="protein sequence ID" value="GLK08451.1"/>
    <property type="molecule type" value="Genomic_DNA"/>
</dbReference>
<evidence type="ECO:0000256" key="1">
    <source>
        <dbReference type="SAM" id="MobiDB-lite"/>
    </source>
</evidence>
<comment type="caution">
    <text evidence="3">The sequence shown here is derived from an EMBL/GenBank/DDBJ whole genome shotgun (WGS) entry which is preliminary data.</text>
</comment>
<evidence type="ECO:0000313" key="4">
    <source>
        <dbReference type="Proteomes" id="UP001143474"/>
    </source>
</evidence>